<dbReference type="RefSeq" id="WP_118335084.1">
    <property type="nucleotide sequence ID" value="NZ_AP025567.1"/>
</dbReference>
<evidence type="ECO:0000256" key="5">
    <source>
        <dbReference type="ARBA" id="ARBA00001954"/>
    </source>
</evidence>
<dbReference type="Gene3D" id="3.20.20.70">
    <property type="entry name" value="Aldolase class I"/>
    <property type="match status" value="1"/>
</dbReference>
<evidence type="ECO:0000256" key="14">
    <source>
        <dbReference type="PIRSR" id="PIRSR001461-3"/>
    </source>
</evidence>
<dbReference type="CDD" id="cd00429">
    <property type="entry name" value="RPE"/>
    <property type="match status" value="1"/>
</dbReference>
<feature type="binding site" evidence="10">
    <location>
        <begin position="174"/>
        <end position="176"/>
    </location>
    <ligand>
        <name>substrate</name>
    </ligand>
</feature>
<comment type="pathway">
    <text evidence="10">Carbohydrate degradation.</text>
</comment>
<feature type="active site" description="Proton acceptor" evidence="10 12">
    <location>
        <position position="34"/>
    </location>
</feature>
<evidence type="ECO:0000256" key="4">
    <source>
        <dbReference type="ARBA" id="ARBA00001947"/>
    </source>
</evidence>
<keyword evidence="9 10" id="KW-0413">Isomerase</keyword>
<dbReference type="NCBIfam" id="TIGR01163">
    <property type="entry name" value="rpe"/>
    <property type="match status" value="1"/>
</dbReference>
<comment type="catalytic activity">
    <reaction evidence="1 10 11">
        <text>D-ribulose 5-phosphate = D-xylulose 5-phosphate</text>
        <dbReference type="Rhea" id="RHEA:13677"/>
        <dbReference type="ChEBI" id="CHEBI:57737"/>
        <dbReference type="ChEBI" id="CHEBI:58121"/>
        <dbReference type="EC" id="5.1.3.1"/>
    </reaction>
</comment>
<keyword evidence="13" id="KW-0170">Cobalt</keyword>
<dbReference type="EMBL" id="QRMS01000002">
    <property type="protein sequence ID" value="RHJ88414.1"/>
    <property type="molecule type" value="Genomic_DNA"/>
</dbReference>
<sequence>MKKLAPSILSADFSRLGEQVELISRAGADYVHVDVMDGHFVPNISFGAAVMKSLNKCHISPYDVHLMIERPDDYLDNFITEKTAYIVVHQEACVHLHRTLQNIKSKGVKCGVAINPATPVSALEWVLAETDLILVMSVNPGFGGQKFIPSALEKIRQLDQLRKQKGYDFVIEIDGGITLDNIRDVADAGCDIFVAGSAVFGAEDIEKRVQEFKERMDGCTGE</sequence>
<dbReference type="HAMAP" id="MF_02227">
    <property type="entry name" value="RPE"/>
    <property type="match status" value="1"/>
</dbReference>
<feature type="binding site" evidence="10 14">
    <location>
        <begin position="196"/>
        <end position="197"/>
    </location>
    <ligand>
        <name>substrate</name>
    </ligand>
</feature>
<dbReference type="GO" id="GO:0046872">
    <property type="term" value="F:metal ion binding"/>
    <property type="evidence" value="ECO:0007669"/>
    <property type="project" value="UniProtKB-UniRule"/>
</dbReference>
<dbReference type="EC" id="5.1.3.1" evidence="7 10"/>
<dbReference type="Proteomes" id="UP000284841">
    <property type="component" value="Unassembled WGS sequence"/>
</dbReference>
<dbReference type="GO" id="GO:0004750">
    <property type="term" value="F:D-ribulose-phosphate 3-epimerase activity"/>
    <property type="evidence" value="ECO:0007669"/>
    <property type="project" value="UniProtKB-UniRule"/>
</dbReference>
<feature type="binding site" evidence="10 13">
    <location>
        <position position="34"/>
    </location>
    <ligand>
        <name>a divalent metal cation</name>
        <dbReference type="ChEBI" id="CHEBI:60240"/>
    </ligand>
</feature>
<reference evidence="15 16" key="1">
    <citation type="submission" date="2018-08" db="EMBL/GenBank/DDBJ databases">
        <title>A genome reference for cultivated species of the human gut microbiota.</title>
        <authorList>
            <person name="Zou Y."/>
            <person name="Xue W."/>
            <person name="Luo G."/>
        </authorList>
    </citation>
    <scope>NUCLEOTIDE SEQUENCE [LARGE SCALE GENOMIC DNA]</scope>
    <source>
        <strain evidence="15 16">AM07-24</strain>
    </source>
</reference>
<keyword evidence="16" id="KW-1185">Reference proteome</keyword>
<evidence type="ECO:0000256" key="10">
    <source>
        <dbReference type="HAMAP-Rule" id="MF_02227"/>
    </source>
</evidence>
<dbReference type="PIRSF" id="PIRSF001461">
    <property type="entry name" value="RPE"/>
    <property type="match status" value="1"/>
</dbReference>
<dbReference type="PROSITE" id="PS01085">
    <property type="entry name" value="RIBUL_P_3_EPIMER_1"/>
    <property type="match status" value="1"/>
</dbReference>
<comment type="cofactor">
    <cofactor evidence="3">
        <name>Co(2+)</name>
        <dbReference type="ChEBI" id="CHEBI:48828"/>
    </cofactor>
</comment>
<evidence type="ECO:0000256" key="3">
    <source>
        <dbReference type="ARBA" id="ARBA00001941"/>
    </source>
</evidence>
<keyword evidence="8 10" id="KW-0479">Metal-binding</keyword>
<evidence type="ECO:0000256" key="6">
    <source>
        <dbReference type="ARBA" id="ARBA00009541"/>
    </source>
</evidence>
<comment type="cofactor">
    <cofactor evidence="2">
        <name>Mn(2+)</name>
        <dbReference type="ChEBI" id="CHEBI:29035"/>
    </cofactor>
</comment>
<feature type="binding site" evidence="10 14">
    <location>
        <begin position="141"/>
        <end position="144"/>
    </location>
    <ligand>
        <name>substrate</name>
    </ligand>
</feature>
<comment type="cofactor">
    <cofactor evidence="5">
        <name>Fe(2+)</name>
        <dbReference type="ChEBI" id="CHEBI:29033"/>
    </cofactor>
</comment>
<keyword evidence="13" id="KW-0464">Manganese</keyword>
<protein>
    <recommendedName>
        <fullName evidence="7 10">Ribulose-phosphate 3-epimerase</fullName>
        <ecNumber evidence="7 10">5.1.3.1</ecNumber>
    </recommendedName>
</protein>
<dbReference type="Pfam" id="PF00834">
    <property type="entry name" value="Ribul_P_3_epim"/>
    <property type="match status" value="1"/>
</dbReference>
<dbReference type="InterPro" id="IPR026019">
    <property type="entry name" value="Ribul_P_3_epim"/>
</dbReference>
<dbReference type="OrthoDB" id="1645589at2"/>
<feature type="binding site" evidence="10 13">
    <location>
        <position position="65"/>
    </location>
    <ligand>
        <name>a divalent metal cation</name>
        <dbReference type="ChEBI" id="CHEBI:60240"/>
    </ligand>
</feature>
<dbReference type="GO" id="GO:0006098">
    <property type="term" value="P:pentose-phosphate shunt"/>
    <property type="evidence" value="ECO:0007669"/>
    <property type="project" value="UniProtKB-UniRule"/>
</dbReference>
<dbReference type="GO" id="GO:0019323">
    <property type="term" value="P:pentose catabolic process"/>
    <property type="evidence" value="ECO:0007669"/>
    <property type="project" value="UniProtKB-UniRule"/>
</dbReference>
<evidence type="ECO:0000256" key="13">
    <source>
        <dbReference type="PIRSR" id="PIRSR001461-2"/>
    </source>
</evidence>
<accession>A0A415E498</accession>
<feature type="binding site" evidence="10 14">
    <location>
        <position position="65"/>
    </location>
    <ligand>
        <name>substrate</name>
    </ligand>
</feature>
<evidence type="ECO:0000313" key="15">
    <source>
        <dbReference type="EMBL" id="RHJ88414.1"/>
    </source>
</evidence>
<evidence type="ECO:0000256" key="12">
    <source>
        <dbReference type="PIRSR" id="PIRSR001461-1"/>
    </source>
</evidence>
<dbReference type="InterPro" id="IPR011060">
    <property type="entry name" value="RibuloseP-bd_barrel"/>
</dbReference>
<dbReference type="PANTHER" id="PTHR11749">
    <property type="entry name" value="RIBULOSE-5-PHOSPHATE-3-EPIMERASE"/>
    <property type="match status" value="1"/>
</dbReference>
<dbReference type="InterPro" id="IPR013785">
    <property type="entry name" value="Aldolase_TIM"/>
</dbReference>
<keyword evidence="10 11" id="KW-0119">Carbohydrate metabolism</keyword>
<dbReference type="GO" id="GO:0005737">
    <property type="term" value="C:cytoplasm"/>
    <property type="evidence" value="ECO:0007669"/>
    <property type="project" value="UniProtKB-ARBA"/>
</dbReference>
<evidence type="ECO:0000256" key="11">
    <source>
        <dbReference type="PIRNR" id="PIRNR001461"/>
    </source>
</evidence>
<evidence type="ECO:0000256" key="9">
    <source>
        <dbReference type="ARBA" id="ARBA00023235"/>
    </source>
</evidence>
<feature type="binding site" evidence="10 14">
    <location>
        <position position="7"/>
    </location>
    <ligand>
        <name>substrate</name>
    </ligand>
</feature>
<gene>
    <name evidence="10" type="primary">rpe</name>
    <name evidence="15" type="ORF">DW099_08420</name>
</gene>
<dbReference type="STRING" id="1776384.GCA_900086585_04030"/>
<dbReference type="NCBIfam" id="NF004076">
    <property type="entry name" value="PRK05581.1-4"/>
    <property type="match status" value="1"/>
</dbReference>
<evidence type="ECO:0000256" key="7">
    <source>
        <dbReference type="ARBA" id="ARBA00013188"/>
    </source>
</evidence>
<evidence type="ECO:0000256" key="8">
    <source>
        <dbReference type="ARBA" id="ARBA00022723"/>
    </source>
</evidence>
<dbReference type="SUPFAM" id="SSF51366">
    <property type="entry name" value="Ribulose-phoshate binding barrel"/>
    <property type="match status" value="1"/>
</dbReference>
<comment type="cofactor">
    <cofactor evidence="4">
        <name>Zn(2+)</name>
        <dbReference type="ChEBI" id="CHEBI:29105"/>
    </cofactor>
</comment>
<comment type="cofactor">
    <cofactor evidence="10 13">
        <name>a divalent metal cation</name>
        <dbReference type="ChEBI" id="CHEBI:60240"/>
    </cofactor>
    <text evidence="10 13">Binds 1 divalent metal cation per subunit.</text>
</comment>
<dbReference type="InterPro" id="IPR000056">
    <property type="entry name" value="Ribul_P_3_epim-like"/>
</dbReference>
<dbReference type="AlphaFoldDB" id="A0A415E498"/>
<feature type="binding site" evidence="10 13">
    <location>
        <position position="32"/>
    </location>
    <ligand>
        <name>a divalent metal cation</name>
        <dbReference type="ChEBI" id="CHEBI:60240"/>
    </ligand>
</feature>
<dbReference type="PROSITE" id="PS01086">
    <property type="entry name" value="RIBUL_P_3_EPIMER_2"/>
    <property type="match status" value="1"/>
</dbReference>
<evidence type="ECO:0000256" key="1">
    <source>
        <dbReference type="ARBA" id="ARBA00001782"/>
    </source>
</evidence>
<comment type="function">
    <text evidence="10">Catalyzes the reversible epimerization of D-ribulose 5-phosphate to D-xylulose 5-phosphate.</text>
</comment>
<evidence type="ECO:0000313" key="16">
    <source>
        <dbReference type="Proteomes" id="UP000284841"/>
    </source>
</evidence>
<organism evidence="15 16">
    <name type="scientific">Emergencia timonensis</name>
    <dbReference type="NCBI Taxonomy" id="1776384"/>
    <lineage>
        <taxon>Bacteria</taxon>
        <taxon>Bacillati</taxon>
        <taxon>Bacillota</taxon>
        <taxon>Clostridia</taxon>
        <taxon>Peptostreptococcales</taxon>
        <taxon>Anaerovoracaceae</taxon>
        <taxon>Emergencia</taxon>
    </lineage>
</organism>
<dbReference type="FunFam" id="3.20.20.70:FF:000004">
    <property type="entry name" value="Ribulose-phosphate 3-epimerase"/>
    <property type="match status" value="1"/>
</dbReference>
<feature type="binding site" evidence="14">
    <location>
        <position position="176"/>
    </location>
    <ligand>
        <name>substrate</name>
    </ligand>
</feature>
<name>A0A415E498_9FIRM</name>
<proteinExistence type="inferred from homology"/>
<keyword evidence="13" id="KW-0862">Zinc</keyword>
<comment type="caution">
    <text evidence="15">The sequence shown here is derived from an EMBL/GenBank/DDBJ whole genome shotgun (WGS) entry which is preliminary data.</text>
</comment>
<evidence type="ECO:0000256" key="2">
    <source>
        <dbReference type="ARBA" id="ARBA00001936"/>
    </source>
</evidence>
<comment type="similarity">
    <text evidence="6 10 11">Belongs to the ribulose-phosphate 3-epimerase family.</text>
</comment>
<feature type="binding site" evidence="10 13">
    <location>
        <position position="174"/>
    </location>
    <ligand>
        <name>a divalent metal cation</name>
        <dbReference type="ChEBI" id="CHEBI:60240"/>
    </ligand>
</feature>
<feature type="active site" description="Proton donor" evidence="10 12">
    <location>
        <position position="174"/>
    </location>
</feature>